<sequence>MPDTALQRRGPTRCPARRANDSRDRMKRIKAIAPRALTTLRYILLVVVVGFAVYYLIAQWGAIEAALRLISWQSFAISFLLVLVGLACGTMSWVAVLNGLGPRVPLLRAAQVLLVGQLGKYVPGSVWSYVMQMELGRQYGILRPRVLVTALYAAGIGVVSSLMLGALALPVVIQGHPELIWLFLLLPVGLVCLHPRVMTFLASTVLKLFRRPPLEHEVTFLVVGKAVGWSLLSYVAYGFHLWILVNSLVDPDFGTLVLLTGAVSLGFTVGLIAFIFPSGFGVREAILIGAMTLLLTVPQATAVSLISRAMFTAADLLAAGIAILFVVIWRRRLERETVAYLREEIAYEHSADPAPIPAAQREDGHE</sequence>
<name>A0A5S4V7H4_9MICO</name>
<accession>A0A5S4V7H4</accession>
<evidence type="ECO:0000256" key="1">
    <source>
        <dbReference type="ARBA" id="ARBA00004651"/>
    </source>
</evidence>
<keyword evidence="3 7" id="KW-0812">Transmembrane</keyword>
<comment type="caution">
    <text evidence="8">The sequence shown here is derived from an EMBL/GenBank/DDBJ whole genome shotgun (WGS) entry which is preliminary data.</text>
</comment>
<evidence type="ECO:0000256" key="7">
    <source>
        <dbReference type="SAM" id="Phobius"/>
    </source>
</evidence>
<evidence type="ECO:0000256" key="6">
    <source>
        <dbReference type="SAM" id="MobiDB-lite"/>
    </source>
</evidence>
<gene>
    <name evidence="8" type="ORF">FYC51_01755</name>
</gene>
<keyword evidence="5 7" id="KW-0472">Membrane</keyword>
<evidence type="ECO:0000256" key="2">
    <source>
        <dbReference type="ARBA" id="ARBA00022475"/>
    </source>
</evidence>
<feature type="transmembrane region" description="Helical" evidence="7">
    <location>
        <begin position="309"/>
        <end position="329"/>
    </location>
</feature>
<organism evidence="8 9">
    <name type="scientific">Agromyces mariniharenae</name>
    <dbReference type="NCBI Taxonomy" id="2604423"/>
    <lineage>
        <taxon>Bacteria</taxon>
        <taxon>Bacillati</taxon>
        <taxon>Actinomycetota</taxon>
        <taxon>Actinomycetes</taxon>
        <taxon>Micrococcales</taxon>
        <taxon>Microbacteriaceae</taxon>
        <taxon>Agromyces</taxon>
    </lineage>
</organism>
<keyword evidence="4 7" id="KW-1133">Transmembrane helix</keyword>
<proteinExistence type="predicted"/>
<feature type="transmembrane region" description="Helical" evidence="7">
    <location>
        <begin position="218"/>
        <end position="243"/>
    </location>
</feature>
<feature type="transmembrane region" description="Helical" evidence="7">
    <location>
        <begin position="179"/>
        <end position="206"/>
    </location>
</feature>
<evidence type="ECO:0000256" key="5">
    <source>
        <dbReference type="ARBA" id="ARBA00023136"/>
    </source>
</evidence>
<dbReference type="InterPro" id="IPR022791">
    <property type="entry name" value="L-PG_synthase/AglD"/>
</dbReference>
<dbReference type="EMBL" id="VSSB01000001">
    <property type="protein sequence ID" value="TYL52510.1"/>
    <property type="molecule type" value="Genomic_DNA"/>
</dbReference>
<dbReference type="Pfam" id="PF03706">
    <property type="entry name" value="LPG_synthase_TM"/>
    <property type="match status" value="1"/>
</dbReference>
<keyword evidence="2" id="KW-1003">Cell membrane</keyword>
<evidence type="ECO:0000313" key="8">
    <source>
        <dbReference type="EMBL" id="TYL52510.1"/>
    </source>
</evidence>
<dbReference type="AlphaFoldDB" id="A0A5S4V7H4"/>
<feature type="region of interest" description="Disordered" evidence="6">
    <location>
        <begin position="1"/>
        <end position="22"/>
    </location>
</feature>
<feature type="transmembrane region" description="Helical" evidence="7">
    <location>
        <begin position="151"/>
        <end position="173"/>
    </location>
</feature>
<feature type="transmembrane region" description="Helical" evidence="7">
    <location>
        <begin position="75"/>
        <end position="97"/>
    </location>
</feature>
<reference evidence="8 9" key="1">
    <citation type="submission" date="2019-08" db="EMBL/GenBank/DDBJ databases">
        <authorList>
            <person name="Hu J."/>
        </authorList>
    </citation>
    <scope>NUCLEOTIDE SEQUENCE [LARGE SCALE GENOMIC DNA]</scope>
    <source>
        <strain evidence="8 9">NEAU-184</strain>
    </source>
</reference>
<evidence type="ECO:0000256" key="4">
    <source>
        <dbReference type="ARBA" id="ARBA00022989"/>
    </source>
</evidence>
<feature type="transmembrane region" description="Helical" evidence="7">
    <location>
        <begin position="255"/>
        <end position="276"/>
    </location>
</feature>
<evidence type="ECO:0000313" key="9">
    <source>
        <dbReference type="Proteomes" id="UP000325243"/>
    </source>
</evidence>
<evidence type="ECO:0000256" key="3">
    <source>
        <dbReference type="ARBA" id="ARBA00022692"/>
    </source>
</evidence>
<dbReference type="GO" id="GO:0005886">
    <property type="term" value="C:plasma membrane"/>
    <property type="evidence" value="ECO:0007669"/>
    <property type="project" value="UniProtKB-SubCell"/>
</dbReference>
<keyword evidence="9" id="KW-1185">Reference proteome</keyword>
<feature type="transmembrane region" description="Helical" evidence="7">
    <location>
        <begin position="42"/>
        <end position="63"/>
    </location>
</feature>
<dbReference type="Proteomes" id="UP000325243">
    <property type="component" value="Unassembled WGS sequence"/>
</dbReference>
<comment type="subcellular location">
    <subcellularLocation>
        <location evidence="1">Cell membrane</location>
        <topology evidence="1">Multi-pass membrane protein</topology>
    </subcellularLocation>
</comment>
<feature type="transmembrane region" description="Helical" evidence="7">
    <location>
        <begin position="285"/>
        <end position="303"/>
    </location>
</feature>
<protein>
    <submittedName>
        <fullName evidence="8">Flippase-like domain-containing protein</fullName>
    </submittedName>
</protein>